<comment type="caution">
    <text evidence="3">The sequence shown here is derived from an EMBL/GenBank/DDBJ whole genome shotgun (WGS) entry which is preliminary data.</text>
</comment>
<reference evidence="3" key="2">
    <citation type="submission" date="2020-09" db="EMBL/GenBank/DDBJ databases">
        <authorList>
            <person name="Sun Q."/>
            <person name="Ohkuma M."/>
        </authorList>
    </citation>
    <scope>NUCLEOTIDE SEQUENCE</scope>
    <source>
        <strain evidence="3">JCM 3346</strain>
    </source>
</reference>
<evidence type="ECO:0000256" key="1">
    <source>
        <dbReference type="SAM" id="MobiDB-lite"/>
    </source>
</evidence>
<sequence>MVRGRAAGPGPLRAAEPFDPEGAEMTDRTPPPAAGPAALGQPTNAARVSGGARALGSGSSVLPELAEAPPRTRRWWLHPAFLVSVGLTFLALAGALAWWIVSMATDSSVRVEGLSASVESGNLRLDWSGPDADYQLFVVDGDGAQTDLSGLVRGTEAWIPAAAGLADDRSCFVVRPGGTEGEVSLDAATLSGQRGASVCAADASS</sequence>
<organism evidence="3 4">
    <name type="scientific">Agromyces mediolanus</name>
    <name type="common">Corynebacterium mediolanum</name>
    <dbReference type="NCBI Taxonomy" id="41986"/>
    <lineage>
        <taxon>Bacteria</taxon>
        <taxon>Bacillati</taxon>
        <taxon>Actinomycetota</taxon>
        <taxon>Actinomycetes</taxon>
        <taxon>Micrococcales</taxon>
        <taxon>Microbacteriaceae</taxon>
        <taxon>Agromyces</taxon>
    </lineage>
</organism>
<protein>
    <submittedName>
        <fullName evidence="3">Uncharacterized protein</fullName>
    </submittedName>
</protein>
<dbReference type="Proteomes" id="UP000610303">
    <property type="component" value="Unassembled WGS sequence"/>
</dbReference>
<reference evidence="3" key="1">
    <citation type="journal article" date="2014" name="Int. J. Syst. Evol. Microbiol.">
        <title>Complete genome sequence of Corynebacterium casei LMG S-19264T (=DSM 44701T), isolated from a smear-ripened cheese.</title>
        <authorList>
            <consortium name="US DOE Joint Genome Institute (JGI-PGF)"/>
            <person name="Walter F."/>
            <person name="Albersmeier A."/>
            <person name="Kalinowski J."/>
            <person name="Ruckert C."/>
        </authorList>
    </citation>
    <scope>NUCLEOTIDE SEQUENCE</scope>
    <source>
        <strain evidence="3">JCM 3346</strain>
    </source>
</reference>
<evidence type="ECO:0000313" key="3">
    <source>
        <dbReference type="EMBL" id="GGR14971.1"/>
    </source>
</evidence>
<dbReference type="EMBL" id="BMRJ01000001">
    <property type="protein sequence ID" value="GGR14971.1"/>
    <property type="molecule type" value="Genomic_DNA"/>
</dbReference>
<keyword evidence="2" id="KW-1133">Transmembrane helix</keyword>
<dbReference type="AlphaFoldDB" id="A0A918CB00"/>
<feature type="compositionally biased region" description="Low complexity" evidence="1">
    <location>
        <begin position="45"/>
        <end position="58"/>
    </location>
</feature>
<keyword evidence="2" id="KW-0472">Membrane</keyword>
<evidence type="ECO:0000256" key="2">
    <source>
        <dbReference type="SAM" id="Phobius"/>
    </source>
</evidence>
<feature type="transmembrane region" description="Helical" evidence="2">
    <location>
        <begin position="80"/>
        <end position="101"/>
    </location>
</feature>
<keyword evidence="4" id="KW-1185">Reference proteome</keyword>
<evidence type="ECO:0000313" key="4">
    <source>
        <dbReference type="Proteomes" id="UP000610303"/>
    </source>
</evidence>
<gene>
    <name evidence="3" type="ORF">GCM10010196_04590</name>
</gene>
<feature type="compositionally biased region" description="Low complexity" evidence="1">
    <location>
        <begin position="1"/>
        <end position="17"/>
    </location>
</feature>
<dbReference type="RefSeq" id="WP_189083689.1">
    <property type="nucleotide sequence ID" value="NZ_BMRJ01000001.1"/>
</dbReference>
<proteinExistence type="predicted"/>
<accession>A0A918CB00</accession>
<feature type="region of interest" description="Disordered" evidence="1">
    <location>
        <begin position="1"/>
        <end position="58"/>
    </location>
</feature>
<keyword evidence="2" id="KW-0812">Transmembrane</keyword>
<name>A0A918CB00_AGRME</name>